<evidence type="ECO:0000313" key="3">
    <source>
        <dbReference type="WBParaSite" id="L893_g4963.t1"/>
    </source>
</evidence>
<dbReference type="AlphaFoldDB" id="A0A1I8AFK6"/>
<dbReference type="Proteomes" id="UP000095287">
    <property type="component" value="Unplaced"/>
</dbReference>
<name>A0A1I8AFK6_9BILA</name>
<keyword evidence="2" id="KW-1185">Reference proteome</keyword>
<evidence type="ECO:0000313" key="2">
    <source>
        <dbReference type="Proteomes" id="UP000095287"/>
    </source>
</evidence>
<sequence>MEVALYDTVIHLRDLGGYGCASLGMVSVYNTMLSRNLSLLALVLAFISSGLASQQCRVGRTDELDATKTCSLEGCATVQLPHSHYKKKMCVEEISKHRKFSFLMRYN</sequence>
<feature type="transmembrane region" description="Helical" evidence="1">
    <location>
        <begin position="33"/>
        <end position="52"/>
    </location>
</feature>
<protein>
    <submittedName>
        <fullName evidence="3">Secreted protein</fullName>
    </submittedName>
</protein>
<accession>A0A1I8AFK6</accession>
<reference evidence="3" key="1">
    <citation type="submission" date="2016-11" db="UniProtKB">
        <authorList>
            <consortium name="WormBaseParasite"/>
        </authorList>
    </citation>
    <scope>IDENTIFICATION</scope>
</reference>
<keyword evidence="1" id="KW-1133">Transmembrane helix</keyword>
<keyword evidence="1" id="KW-0812">Transmembrane</keyword>
<proteinExistence type="predicted"/>
<keyword evidence="1" id="KW-0472">Membrane</keyword>
<evidence type="ECO:0000256" key="1">
    <source>
        <dbReference type="SAM" id="Phobius"/>
    </source>
</evidence>
<dbReference type="WBParaSite" id="L893_g4963.t1">
    <property type="protein sequence ID" value="L893_g4963.t1"/>
    <property type="gene ID" value="L893_g4963"/>
</dbReference>
<organism evidence="2 3">
    <name type="scientific">Steinernema glaseri</name>
    <dbReference type="NCBI Taxonomy" id="37863"/>
    <lineage>
        <taxon>Eukaryota</taxon>
        <taxon>Metazoa</taxon>
        <taxon>Ecdysozoa</taxon>
        <taxon>Nematoda</taxon>
        <taxon>Chromadorea</taxon>
        <taxon>Rhabditida</taxon>
        <taxon>Tylenchina</taxon>
        <taxon>Panagrolaimomorpha</taxon>
        <taxon>Strongyloidoidea</taxon>
        <taxon>Steinernematidae</taxon>
        <taxon>Steinernema</taxon>
    </lineage>
</organism>